<evidence type="ECO:0000256" key="1">
    <source>
        <dbReference type="SAM" id="MobiDB-lite"/>
    </source>
</evidence>
<comment type="caution">
    <text evidence="3">The sequence shown here is derived from an EMBL/GenBank/DDBJ whole genome shotgun (WGS) entry which is preliminary data.</text>
</comment>
<evidence type="ECO:0000256" key="2">
    <source>
        <dbReference type="SAM" id="Phobius"/>
    </source>
</evidence>
<dbReference type="InterPro" id="IPR022062">
    <property type="entry name" value="DUF3618"/>
</dbReference>
<dbReference type="AlphaFoldDB" id="A0A2T0KHU5"/>
<dbReference type="Pfam" id="PF12277">
    <property type="entry name" value="DUF3618"/>
    <property type="match status" value="1"/>
</dbReference>
<evidence type="ECO:0000313" key="3">
    <source>
        <dbReference type="EMBL" id="PRX23013.1"/>
    </source>
</evidence>
<keyword evidence="2" id="KW-1133">Transmembrane helix</keyword>
<dbReference type="Proteomes" id="UP000239415">
    <property type="component" value="Unassembled WGS sequence"/>
</dbReference>
<sequence length="127" mass="13405">MTSNSTPAGQERLTSEIRQTRADLGATVEALAAKTDVKTRAKQAVSDTAAQARDRVSAATTSTARLAGSTKERLAEAGRRPTTRRALPPAAIALAAAVGATIVVVRRRRAAARRVSSGPAAWLRRFR</sequence>
<keyword evidence="2" id="KW-0472">Membrane</keyword>
<feature type="compositionally biased region" description="Basic and acidic residues" evidence="1">
    <location>
        <begin position="70"/>
        <end position="79"/>
    </location>
</feature>
<dbReference type="EMBL" id="PVMZ01000004">
    <property type="protein sequence ID" value="PRX23013.1"/>
    <property type="molecule type" value="Genomic_DNA"/>
</dbReference>
<dbReference type="RefSeq" id="WP_106318097.1">
    <property type="nucleotide sequence ID" value="NZ_BOMO01000022.1"/>
</dbReference>
<keyword evidence="2" id="KW-0812">Transmembrane</keyword>
<reference evidence="3 4" key="1">
    <citation type="submission" date="2018-03" db="EMBL/GenBank/DDBJ databases">
        <title>Genomic Encyclopedia of Archaeal and Bacterial Type Strains, Phase II (KMG-II): from individual species to whole genera.</title>
        <authorList>
            <person name="Goeker M."/>
        </authorList>
    </citation>
    <scope>NUCLEOTIDE SEQUENCE [LARGE SCALE GENOMIC DNA]</scope>
    <source>
        <strain evidence="3 4">DSM 43146</strain>
    </source>
</reference>
<name>A0A2T0KHU5_9ACTN</name>
<accession>A0A2T0KHU5</accession>
<organism evidence="3 4">
    <name type="scientific">Actinoplanes italicus</name>
    <dbReference type="NCBI Taxonomy" id="113567"/>
    <lineage>
        <taxon>Bacteria</taxon>
        <taxon>Bacillati</taxon>
        <taxon>Actinomycetota</taxon>
        <taxon>Actinomycetes</taxon>
        <taxon>Micromonosporales</taxon>
        <taxon>Micromonosporaceae</taxon>
        <taxon>Actinoplanes</taxon>
    </lineage>
</organism>
<protein>
    <submittedName>
        <fullName evidence="3">Uncharacterized protein DUF3618</fullName>
    </submittedName>
</protein>
<evidence type="ECO:0000313" key="4">
    <source>
        <dbReference type="Proteomes" id="UP000239415"/>
    </source>
</evidence>
<feature type="transmembrane region" description="Helical" evidence="2">
    <location>
        <begin position="86"/>
        <end position="105"/>
    </location>
</feature>
<keyword evidence="4" id="KW-1185">Reference proteome</keyword>
<proteinExistence type="predicted"/>
<feature type="region of interest" description="Disordered" evidence="1">
    <location>
        <begin position="55"/>
        <end position="85"/>
    </location>
</feature>
<dbReference type="OrthoDB" id="3298887at2"/>
<gene>
    <name evidence="3" type="ORF">CLV67_104541</name>
</gene>